<gene>
    <name evidence="1" type="ORF">ANN_25842</name>
</gene>
<accession>A0ABQ8S4A1</accession>
<proteinExistence type="predicted"/>
<keyword evidence="2" id="KW-1185">Reference proteome</keyword>
<organism evidence="1 2">
    <name type="scientific">Periplaneta americana</name>
    <name type="common">American cockroach</name>
    <name type="synonym">Blatta americana</name>
    <dbReference type="NCBI Taxonomy" id="6978"/>
    <lineage>
        <taxon>Eukaryota</taxon>
        <taxon>Metazoa</taxon>
        <taxon>Ecdysozoa</taxon>
        <taxon>Arthropoda</taxon>
        <taxon>Hexapoda</taxon>
        <taxon>Insecta</taxon>
        <taxon>Pterygota</taxon>
        <taxon>Neoptera</taxon>
        <taxon>Polyneoptera</taxon>
        <taxon>Dictyoptera</taxon>
        <taxon>Blattodea</taxon>
        <taxon>Blattoidea</taxon>
        <taxon>Blattidae</taxon>
        <taxon>Blattinae</taxon>
        <taxon>Periplaneta</taxon>
    </lineage>
</organism>
<dbReference type="EMBL" id="JAJSOF020000036">
    <property type="protein sequence ID" value="KAJ4428849.1"/>
    <property type="molecule type" value="Genomic_DNA"/>
</dbReference>
<evidence type="ECO:0008006" key="3">
    <source>
        <dbReference type="Google" id="ProtNLM"/>
    </source>
</evidence>
<dbReference type="Proteomes" id="UP001148838">
    <property type="component" value="Unassembled WGS sequence"/>
</dbReference>
<sequence length="133" mass="15281">MSCPSETSEFYVPNYARRLRWAGHVARMGESRNAYRVLVGRPRRRWEDTIKMDLRKVGYDDGDWINLAQDRDQWQAYVRAAINPGFLKSPQLSKRDSNLISDTNKASRMRQLSQDIKGNLASSFPPSIAYIAG</sequence>
<evidence type="ECO:0000313" key="2">
    <source>
        <dbReference type="Proteomes" id="UP001148838"/>
    </source>
</evidence>
<evidence type="ECO:0000313" key="1">
    <source>
        <dbReference type="EMBL" id="KAJ4428849.1"/>
    </source>
</evidence>
<name>A0ABQ8S4A1_PERAM</name>
<protein>
    <recommendedName>
        <fullName evidence="3">Per a allergen</fullName>
    </recommendedName>
</protein>
<reference evidence="1 2" key="1">
    <citation type="journal article" date="2022" name="Allergy">
        <title>Genome assembly and annotation of Periplaneta americana reveal a comprehensive cockroach allergen profile.</title>
        <authorList>
            <person name="Wang L."/>
            <person name="Xiong Q."/>
            <person name="Saelim N."/>
            <person name="Wang L."/>
            <person name="Nong W."/>
            <person name="Wan A.T."/>
            <person name="Shi M."/>
            <person name="Liu X."/>
            <person name="Cao Q."/>
            <person name="Hui J.H.L."/>
            <person name="Sookrung N."/>
            <person name="Leung T.F."/>
            <person name="Tungtrongchitr A."/>
            <person name="Tsui S.K.W."/>
        </authorList>
    </citation>
    <scope>NUCLEOTIDE SEQUENCE [LARGE SCALE GENOMIC DNA]</scope>
    <source>
        <strain evidence="1">PWHHKU_190912</strain>
    </source>
</reference>
<comment type="caution">
    <text evidence="1">The sequence shown here is derived from an EMBL/GenBank/DDBJ whole genome shotgun (WGS) entry which is preliminary data.</text>
</comment>